<reference evidence="2" key="1">
    <citation type="journal article" date="2014" name="Int. J. Syst. Evol. Microbiol.">
        <title>Complete genome sequence of Corynebacterium casei LMG S-19264T (=DSM 44701T), isolated from a smear-ripened cheese.</title>
        <authorList>
            <consortium name="US DOE Joint Genome Institute (JGI-PGF)"/>
            <person name="Walter F."/>
            <person name="Albersmeier A."/>
            <person name="Kalinowski J."/>
            <person name="Ruckert C."/>
        </authorList>
    </citation>
    <scope>NUCLEOTIDE SEQUENCE</scope>
    <source>
        <strain evidence="2">NBRC 101628</strain>
    </source>
</reference>
<name>A0AA37W1J8_9GAMM</name>
<sequence>MIESIADPQLMERAERMLVESVLDWTQWQHIDAIEQDDAILTKSPIDFPLFNNVLSPRLPSADLESRVEAINSLLSEQTRGVCWWLGARSTPSNLADTLQKAGAFCAMESTMMARNLDGLADIDWPQGMQIDEVTSASQLSQWSDLVTQVHQVPPVVADNWQDMYQAAGYGKPDSVHRHFIARMGEQVVGAASLITAAGVASLSNVSTDPNHSNKGIGKALTLHALKQAQLAGYRVACLSASDEGKRIYQKLGFEEFEQTQAFIWLPRQL</sequence>
<comment type="caution">
    <text evidence="2">The sequence shown here is derived from an EMBL/GenBank/DDBJ whole genome shotgun (WGS) entry which is preliminary data.</text>
</comment>
<dbReference type="Proteomes" id="UP001161422">
    <property type="component" value="Unassembled WGS sequence"/>
</dbReference>
<dbReference type="InterPro" id="IPR016181">
    <property type="entry name" value="Acyl_CoA_acyltransferase"/>
</dbReference>
<dbReference type="InterPro" id="IPR052523">
    <property type="entry name" value="Trichothecene_AcTrans"/>
</dbReference>
<protein>
    <recommendedName>
        <fullName evidence="1">N-acetyltransferase domain-containing protein</fullName>
    </recommendedName>
</protein>
<accession>A0AA37W1J8</accession>
<dbReference type="PANTHER" id="PTHR42791:SF1">
    <property type="entry name" value="N-ACETYLTRANSFERASE DOMAIN-CONTAINING PROTEIN"/>
    <property type="match status" value="1"/>
</dbReference>
<dbReference type="InterPro" id="IPR000182">
    <property type="entry name" value="GNAT_dom"/>
</dbReference>
<dbReference type="AlphaFoldDB" id="A0AA37W1J8"/>
<dbReference type="PANTHER" id="PTHR42791">
    <property type="entry name" value="GNAT FAMILY ACETYLTRANSFERASE"/>
    <property type="match status" value="1"/>
</dbReference>
<dbReference type="GO" id="GO:0016747">
    <property type="term" value="F:acyltransferase activity, transferring groups other than amino-acyl groups"/>
    <property type="evidence" value="ECO:0007669"/>
    <property type="project" value="InterPro"/>
</dbReference>
<organism evidence="2 3">
    <name type="scientific">Paraferrimonas sedimenticola</name>
    <dbReference type="NCBI Taxonomy" id="375674"/>
    <lineage>
        <taxon>Bacteria</taxon>
        <taxon>Pseudomonadati</taxon>
        <taxon>Pseudomonadota</taxon>
        <taxon>Gammaproteobacteria</taxon>
        <taxon>Alteromonadales</taxon>
        <taxon>Ferrimonadaceae</taxon>
        <taxon>Paraferrimonas</taxon>
    </lineage>
</organism>
<evidence type="ECO:0000313" key="2">
    <source>
        <dbReference type="EMBL" id="GLP96312.1"/>
    </source>
</evidence>
<keyword evidence="3" id="KW-1185">Reference proteome</keyword>
<feature type="domain" description="N-acetyltransferase" evidence="1">
    <location>
        <begin position="129"/>
        <end position="270"/>
    </location>
</feature>
<dbReference type="PROSITE" id="PS51186">
    <property type="entry name" value="GNAT"/>
    <property type="match status" value="1"/>
</dbReference>
<dbReference type="Gene3D" id="3.40.630.30">
    <property type="match status" value="1"/>
</dbReference>
<evidence type="ECO:0000313" key="3">
    <source>
        <dbReference type="Proteomes" id="UP001161422"/>
    </source>
</evidence>
<proteinExistence type="predicted"/>
<reference evidence="2" key="2">
    <citation type="submission" date="2023-01" db="EMBL/GenBank/DDBJ databases">
        <title>Draft genome sequence of Paraferrimonas sedimenticola strain NBRC 101628.</title>
        <authorList>
            <person name="Sun Q."/>
            <person name="Mori K."/>
        </authorList>
    </citation>
    <scope>NUCLEOTIDE SEQUENCE</scope>
    <source>
        <strain evidence="2">NBRC 101628</strain>
    </source>
</reference>
<dbReference type="Pfam" id="PF13508">
    <property type="entry name" value="Acetyltransf_7"/>
    <property type="match status" value="1"/>
</dbReference>
<dbReference type="EMBL" id="BSNC01000004">
    <property type="protein sequence ID" value="GLP96312.1"/>
    <property type="molecule type" value="Genomic_DNA"/>
</dbReference>
<gene>
    <name evidence="2" type="ORF">GCM10007895_16180</name>
</gene>
<dbReference type="CDD" id="cd04301">
    <property type="entry name" value="NAT_SF"/>
    <property type="match status" value="1"/>
</dbReference>
<dbReference type="SUPFAM" id="SSF55729">
    <property type="entry name" value="Acyl-CoA N-acyltransferases (Nat)"/>
    <property type="match status" value="1"/>
</dbReference>
<evidence type="ECO:0000259" key="1">
    <source>
        <dbReference type="PROSITE" id="PS51186"/>
    </source>
</evidence>